<reference evidence="2" key="1">
    <citation type="journal article" date="2021" name="Proc. Natl. Acad. Sci. U.S.A.">
        <title>Three genomes in the algal genus Volvox reveal the fate of a haploid sex-determining region after a transition to homothallism.</title>
        <authorList>
            <person name="Yamamoto K."/>
            <person name="Hamaji T."/>
            <person name="Kawai-Toyooka H."/>
            <person name="Matsuzaki R."/>
            <person name="Takahashi F."/>
            <person name="Nishimura Y."/>
            <person name="Kawachi M."/>
            <person name="Noguchi H."/>
            <person name="Minakuchi Y."/>
            <person name="Umen J.G."/>
            <person name="Toyoda A."/>
            <person name="Nozaki H."/>
        </authorList>
    </citation>
    <scope>NUCLEOTIDE SEQUENCE</scope>
    <source>
        <strain evidence="2">NIES-3780</strain>
    </source>
</reference>
<dbReference type="Proteomes" id="UP000747399">
    <property type="component" value="Unassembled WGS sequence"/>
</dbReference>
<sequence>MDEASGATHPFPSMATWGRQSATSLDGGTVAAADGAGNGRGGRGGVQEVVGSHNTPWTLTPSTTQPSMAPHHAQNSFHMRIVQAPTSLPPASRGGNVSAMQL</sequence>
<accession>A0A8J4EYW8</accession>
<feature type="region of interest" description="Disordered" evidence="1">
    <location>
        <begin position="1"/>
        <end position="72"/>
    </location>
</feature>
<dbReference type="EMBL" id="BNCO01000016">
    <property type="protein sequence ID" value="GIL53832.1"/>
    <property type="molecule type" value="Genomic_DNA"/>
</dbReference>
<feature type="compositionally biased region" description="Polar residues" evidence="1">
    <location>
        <begin position="52"/>
        <end position="72"/>
    </location>
</feature>
<organism evidence="2 3">
    <name type="scientific">Volvox africanus</name>
    <dbReference type="NCBI Taxonomy" id="51714"/>
    <lineage>
        <taxon>Eukaryota</taxon>
        <taxon>Viridiplantae</taxon>
        <taxon>Chlorophyta</taxon>
        <taxon>core chlorophytes</taxon>
        <taxon>Chlorophyceae</taxon>
        <taxon>CS clade</taxon>
        <taxon>Chlamydomonadales</taxon>
        <taxon>Volvocaceae</taxon>
        <taxon>Volvox</taxon>
    </lineage>
</organism>
<evidence type="ECO:0000256" key="1">
    <source>
        <dbReference type="SAM" id="MobiDB-lite"/>
    </source>
</evidence>
<protein>
    <submittedName>
        <fullName evidence="2">Uncharacterized protein</fullName>
    </submittedName>
</protein>
<evidence type="ECO:0000313" key="2">
    <source>
        <dbReference type="EMBL" id="GIL53832.1"/>
    </source>
</evidence>
<gene>
    <name evidence="2" type="ORF">Vafri_9469</name>
</gene>
<name>A0A8J4EYW8_9CHLO</name>
<dbReference type="AlphaFoldDB" id="A0A8J4EYW8"/>
<proteinExistence type="predicted"/>
<keyword evidence="3" id="KW-1185">Reference proteome</keyword>
<evidence type="ECO:0000313" key="3">
    <source>
        <dbReference type="Proteomes" id="UP000747399"/>
    </source>
</evidence>
<comment type="caution">
    <text evidence="2">The sequence shown here is derived from an EMBL/GenBank/DDBJ whole genome shotgun (WGS) entry which is preliminary data.</text>
</comment>
<feature type="compositionally biased region" description="Gly residues" evidence="1">
    <location>
        <begin position="36"/>
        <end position="45"/>
    </location>
</feature>